<evidence type="ECO:0008006" key="11">
    <source>
        <dbReference type="Google" id="ProtNLM"/>
    </source>
</evidence>
<feature type="transmembrane region" description="Helical" evidence="8">
    <location>
        <begin position="177"/>
        <end position="199"/>
    </location>
</feature>
<feature type="transmembrane region" description="Helical" evidence="8">
    <location>
        <begin position="211"/>
        <end position="234"/>
    </location>
</feature>
<evidence type="ECO:0000256" key="7">
    <source>
        <dbReference type="ARBA" id="ARBA00023136"/>
    </source>
</evidence>
<evidence type="ECO:0000256" key="3">
    <source>
        <dbReference type="ARBA" id="ARBA00022670"/>
    </source>
</evidence>
<feature type="transmembrane region" description="Helical" evidence="8">
    <location>
        <begin position="66"/>
        <end position="83"/>
    </location>
</feature>
<dbReference type="GO" id="GO:0008233">
    <property type="term" value="F:peptidase activity"/>
    <property type="evidence" value="ECO:0007669"/>
    <property type="project" value="UniProtKB-KW"/>
</dbReference>
<keyword evidence="7 8" id="KW-0472">Membrane</keyword>
<dbReference type="EMBL" id="LKBA01000004">
    <property type="protein sequence ID" value="KPN63856.1"/>
    <property type="molecule type" value="Genomic_DNA"/>
</dbReference>
<reference evidence="9 10" key="1">
    <citation type="submission" date="2015-09" db="EMBL/GenBank/DDBJ databases">
        <title>Draft genome sequence of Aliiroseovarius crassostreae CV919-312TSm, the causative agent of Roseovarius Oyster Disease (formerly Juvenile Oyster Disease).</title>
        <authorList>
            <person name="Kessner L."/>
            <person name="Spinard E."/>
            <person name="Nelson D."/>
        </authorList>
    </citation>
    <scope>NUCLEOTIDE SEQUENCE [LARGE SCALE GENOMIC DNA]</scope>
    <source>
        <strain evidence="9 10">CV919-312</strain>
    </source>
</reference>
<dbReference type="OrthoDB" id="7597370at2"/>
<evidence type="ECO:0000256" key="6">
    <source>
        <dbReference type="ARBA" id="ARBA00022989"/>
    </source>
</evidence>
<evidence type="ECO:0000256" key="1">
    <source>
        <dbReference type="ARBA" id="ARBA00004651"/>
    </source>
</evidence>
<dbReference type="STRING" id="154981.AKJ29_14275"/>
<keyword evidence="4 8" id="KW-0812">Transmembrane</keyword>
<dbReference type="Pfam" id="PF09721">
    <property type="entry name" value="Exosortase_EpsH"/>
    <property type="match status" value="1"/>
</dbReference>
<proteinExistence type="predicted"/>
<dbReference type="InterPro" id="IPR019127">
    <property type="entry name" value="Exosortase"/>
</dbReference>
<gene>
    <name evidence="9" type="ORF">AKJ29_14275</name>
</gene>
<evidence type="ECO:0000256" key="8">
    <source>
        <dbReference type="SAM" id="Phobius"/>
    </source>
</evidence>
<evidence type="ECO:0000256" key="4">
    <source>
        <dbReference type="ARBA" id="ARBA00022692"/>
    </source>
</evidence>
<feature type="transmembrane region" description="Helical" evidence="8">
    <location>
        <begin position="7"/>
        <end position="29"/>
    </location>
</feature>
<dbReference type="NCBIfam" id="TIGR04178">
    <property type="entry name" value="exo_archaeo"/>
    <property type="match status" value="1"/>
</dbReference>
<keyword evidence="6 8" id="KW-1133">Transmembrane helix</keyword>
<evidence type="ECO:0000256" key="5">
    <source>
        <dbReference type="ARBA" id="ARBA00022801"/>
    </source>
</evidence>
<accession>A0A0P7IYM2</accession>
<dbReference type="NCBIfam" id="NF033770">
    <property type="entry name" value="exosort_XrtT"/>
    <property type="match status" value="1"/>
</dbReference>
<organism evidence="9 10">
    <name type="scientific">Aliiroseovarius crassostreae</name>
    <dbReference type="NCBI Taxonomy" id="154981"/>
    <lineage>
        <taxon>Bacteria</taxon>
        <taxon>Pseudomonadati</taxon>
        <taxon>Pseudomonadota</taxon>
        <taxon>Alphaproteobacteria</taxon>
        <taxon>Rhodobacterales</taxon>
        <taxon>Paracoccaceae</taxon>
        <taxon>Aliiroseovarius</taxon>
    </lineage>
</organism>
<feature type="transmembrane region" description="Helical" evidence="8">
    <location>
        <begin position="287"/>
        <end position="306"/>
    </location>
</feature>
<keyword evidence="5" id="KW-0378">Hydrolase</keyword>
<evidence type="ECO:0000313" key="9">
    <source>
        <dbReference type="EMBL" id="KPN63856.1"/>
    </source>
</evidence>
<dbReference type="RefSeq" id="WP_055187553.1">
    <property type="nucleotide sequence ID" value="NZ_FPBS01000020.1"/>
</dbReference>
<dbReference type="GO" id="GO:0005886">
    <property type="term" value="C:plasma membrane"/>
    <property type="evidence" value="ECO:0007669"/>
    <property type="project" value="UniProtKB-SubCell"/>
</dbReference>
<keyword evidence="2" id="KW-1003">Cell membrane</keyword>
<dbReference type="InterPro" id="IPR026392">
    <property type="entry name" value="Exo/Archaeosortase_dom"/>
</dbReference>
<dbReference type="Proteomes" id="UP000050471">
    <property type="component" value="Unassembled WGS sequence"/>
</dbReference>
<keyword evidence="3" id="KW-0645">Protease</keyword>
<feature type="transmembrane region" description="Helical" evidence="8">
    <location>
        <begin position="89"/>
        <end position="108"/>
    </location>
</feature>
<feature type="transmembrane region" description="Helical" evidence="8">
    <location>
        <begin position="41"/>
        <end position="59"/>
    </location>
</feature>
<name>A0A0P7IYM2_9RHOB</name>
<feature type="transmembrane region" description="Helical" evidence="8">
    <location>
        <begin position="120"/>
        <end position="140"/>
    </location>
</feature>
<feature type="transmembrane region" description="Helical" evidence="8">
    <location>
        <begin position="246"/>
        <end position="267"/>
    </location>
</feature>
<dbReference type="GO" id="GO:0006508">
    <property type="term" value="P:proteolysis"/>
    <property type="evidence" value="ECO:0007669"/>
    <property type="project" value="UniProtKB-KW"/>
</dbReference>
<evidence type="ECO:0000313" key="10">
    <source>
        <dbReference type="Proteomes" id="UP000050471"/>
    </source>
</evidence>
<evidence type="ECO:0000256" key="2">
    <source>
        <dbReference type="ARBA" id="ARBA00022475"/>
    </source>
</evidence>
<comment type="caution">
    <text evidence="9">The sequence shown here is derived from an EMBL/GenBank/DDBJ whole genome shotgun (WGS) entry which is preliminary data.</text>
</comment>
<keyword evidence="10" id="KW-1185">Reference proteome</keyword>
<sequence>MEQKRDTLLWIGLATASALLAIDPVRWLLTSWRDPSYQSNGGWYGAVIVGLAILSLCSSSPSGPDARGRVFVLFLIAAAIRLAGQMLAINILSALALAIDIFALATFLRLDQRRISLSPFWLSVFFLFCLPLAPILQRVAGFPLQMMSAEVACVALTPFFADLTCEGVRLQLNGIDVLVDLPCSGASGLLLMVSLWSFINVLFRPGLLHAMLAGVVIGLATVVGNGVRITLLATGLGQGINTMEPSLHSAIGLVSLALVALPVVIFYRPPPVALRQTPSLTFKLPGILHVPATLLALVMAVAVVNAPRTPLDRSDSVTAIFVPDQLLGNPAQPVPLTPTEQHYFASYGGTAQKAQFGPMGLNIVRTASPLRHLHSPATCLLGMGYDVRFLGTRFDPLPTSVYEATSPDGQVWTVAVSFVSKDGAQTAGVGEAVWSWLNGSSRVWQSVQRITPKSMPEPQRIAFEAAALAALDL</sequence>
<comment type="subcellular location">
    <subcellularLocation>
        <location evidence="1">Cell membrane</location>
        <topology evidence="1">Multi-pass membrane protein</topology>
    </subcellularLocation>
</comment>
<dbReference type="AlphaFoldDB" id="A0A0P7IYM2"/>
<protein>
    <recommendedName>
        <fullName evidence="11">Exosortase</fullName>
    </recommendedName>
</protein>